<reference evidence="3 4" key="1">
    <citation type="submission" date="2024-01" db="EMBL/GenBank/DDBJ databases">
        <authorList>
            <person name="Waweru B."/>
        </authorList>
    </citation>
    <scope>NUCLEOTIDE SEQUENCE [LARGE SCALE GENOMIC DNA]</scope>
</reference>
<gene>
    <name evidence="3" type="ORF">DCAF_LOCUS26280</name>
</gene>
<dbReference type="SUPFAM" id="SSF53756">
    <property type="entry name" value="UDP-Glycosyltransferase/glycogen phosphorylase"/>
    <property type="match status" value="1"/>
</dbReference>
<comment type="similarity">
    <text evidence="1">Belongs to the UDP-glycosyltransferase family.</text>
</comment>
<keyword evidence="2" id="KW-0328">Glycosyltransferase</keyword>
<dbReference type="AlphaFoldDB" id="A0AAV1SPW2"/>
<evidence type="ECO:0000256" key="1">
    <source>
        <dbReference type="ARBA" id="ARBA00009995"/>
    </source>
</evidence>
<organism evidence="3 4">
    <name type="scientific">Dovyalis caffra</name>
    <dbReference type="NCBI Taxonomy" id="77055"/>
    <lineage>
        <taxon>Eukaryota</taxon>
        <taxon>Viridiplantae</taxon>
        <taxon>Streptophyta</taxon>
        <taxon>Embryophyta</taxon>
        <taxon>Tracheophyta</taxon>
        <taxon>Spermatophyta</taxon>
        <taxon>Magnoliopsida</taxon>
        <taxon>eudicotyledons</taxon>
        <taxon>Gunneridae</taxon>
        <taxon>Pentapetalae</taxon>
        <taxon>rosids</taxon>
        <taxon>fabids</taxon>
        <taxon>Malpighiales</taxon>
        <taxon>Salicaceae</taxon>
        <taxon>Flacourtieae</taxon>
        <taxon>Dovyalis</taxon>
    </lineage>
</organism>
<name>A0AAV1SPW2_9ROSI</name>
<dbReference type="EMBL" id="CAWUPB010001197">
    <property type="protein sequence ID" value="CAK7356015.1"/>
    <property type="molecule type" value="Genomic_DNA"/>
</dbReference>
<proteinExistence type="inferred from homology"/>
<keyword evidence="2" id="KW-0808">Transferase</keyword>
<comment type="caution">
    <text evidence="3">The sequence shown here is derived from an EMBL/GenBank/DDBJ whole genome shotgun (WGS) entry which is preliminary data.</text>
</comment>
<evidence type="ECO:0000313" key="3">
    <source>
        <dbReference type="EMBL" id="CAK7356015.1"/>
    </source>
</evidence>
<keyword evidence="4" id="KW-1185">Reference proteome</keyword>
<dbReference type="PANTHER" id="PTHR48047:SF197">
    <property type="entry name" value="SCOPOLETIN GLUCOSYLTRANSFERASE-LIKE"/>
    <property type="match status" value="1"/>
</dbReference>
<accession>A0AAV1SPW2</accession>
<dbReference type="GO" id="GO:0035251">
    <property type="term" value="F:UDP-glucosyltransferase activity"/>
    <property type="evidence" value="ECO:0007669"/>
    <property type="project" value="TreeGrafter"/>
</dbReference>
<protein>
    <submittedName>
        <fullName evidence="3">Uncharacterized protein</fullName>
    </submittedName>
</protein>
<dbReference type="Proteomes" id="UP001314170">
    <property type="component" value="Unassembled WGS sequence"/>
</dbReference>
<sequence length="115" mass="13124">MEAIRCGVPVLAWPIRCDQYYNAKLVVNYLKVGYGVADDLSQMVKKDDIIKGIERLMSDEETRFRMAGRKSKFDRAFPASSEFDSNHRRRPILKNFLINGTSYDDPTVSLLSSDA</sequence>
<evidence type="ECO:0000313" key="4">
    <source>
        <dbReference type="Proteomes" id="UP001314170"/>
    </source>
</evidence>
<evidence type="ECO:0000256" key="2">
    <source>
        <dbReference type="ARBA" id="ARBA00022676"/>
    </source>
</evidence>
<dbReference type="Gene3D" id="3.40.50.2000">
    <property type="entry name" value="Glycogen Phosphorylase B"/>
    <property type="match status" value="1"/>
</dbReference>
<dbReference type="PANTHER" id="PTHR48047">
    <property type="entry name" value="GLYCOSYLTRANSFERASE"/>
    <property type="match status" value="1"/>
</dbReference>